<dbReference type="OrthoDB" id="721952at2759"/>
<dbReference type="AlphaFoldDB" id="I1HI70"/>
<feature type="region of interest" description="Disordered" evidence="1">
    <location>
        <begin position="270"/>
        <end position="305"/>
    </location>
</feature>
<dbReference type="Gramene" id="KQK05659">
    <property type="protein sequence ID" value="KQK05659"/>
    <property type="gene ID" value="BRADI_2g21477v3"/>
</dbReference>
<accession>I1HI70</accession>
<evidence type="ECO:0000313" key="4">
    <source>
        <dbReference type="Proteomes" id="UP000008810"/>
    </source>
</evidence>
<evidence type="ECO:0000313" key="2">
    <source>
        <dbReference type="EMBL" id="KQK05659.1"/>
    </source>
</evidence>
<reference evidence="2" key="2">
    <citation type="submission" date="2017-06" db="EMBL/GenBank/DDBJ databases">
        <title>WGS assembly of Brachypodium distachyon.</title>
        <authorList>
            <consortium name="The International Brachypodium Initiative"/>
            <person name="Lucas S."/>
            <person name="Harmon-Smith M."/>
            <person name="Lail K."/>
            <person name="Tice H."/>
            <person name="Grimwood J."/>
            <person name="Bruce D."/>
            <person name="Barry K."/>
            <person name="Shu S."/>
            <person name="Lindquist E."/>
            <person name="Wang M."/>
            <person name="Pitluck S."/>
            <person name="Vogel J.P."/>
            <person name="Garvin D.F."/>
            <person name="Mockler T.C."/>
            <person name="Schmutz J."/>
            <person name="Rokhsar D."/>
            <person name="Bevan M.W."/>
        </authorList>
    </citation>
    <scope>NUCLEOTIDE SEQUENCE</scope>
    <source>
        <strain evidence="2">Bd21</strain>
    </source>
</reference>
<dbReference type="Proteomes" id="UP000008810">
    <property type="component" value="Chromosome 2"/>
</dbReference>
<evidence type="ECO:0000313" key="3">
    <source>
        <dbReference type="EnsemblPlants" id="KQK05659"/>
    </source>
</evidence>
<dbReference type="PANTHER" id="PTHR36479:SF10">
    <property type="entry name" value="UBIQUITIN-LIKE PROTEASE FAMILY PROFILE DOMAIN-CONTAINING PROTEIN"/>
    <property type="match status" value="1"/>
</dbReference>
<dbReference type="EMBL" id="CM000881">
    <property type="protein sequence ID" value="KQK05659.1"/>
    <property type="molecule type" value="Genomic_DNA"/>
</dbReference>
<sequence>MQIPQARVNEQIASTASVDSKKQVSAMSQGCLADQAAPAQDGLKGEEVAFVEGRSLIRAAGPPGHQPRKPTENICAPPTPSAVAIDASCAGHNAINRANSAGSVHSDHLCGSNLPSYPIQKNKSRDFFNGMDFAPPPFDLGFGSQPEPPQTIGGPAISAKGIAVGKFSLNSGTAACASTSHGHTVIDDEWDDAMVVEACALADRIDRERATGAVTVDQEAVVDLSTPPEGKAVLGLMSLPRTRSSSGAIPKPKMANAIIDLCTPPPPARSIEGKENFGSISAKSSSSSAPQQGPERRAIKPPACKRPPFVDIESKATYQCSNDVKEVYAAVLATGRRNTRAKVTDESDHIINYNGFFVTVNELASSMAPTRRLSNSVVEIGIDYVIKNNQAT</sequence>
<name>I1HI70_BRADI</name>
<evidence type="ECO:0000256" key="1">
    <source>
        <dbReference type="SAM" id="MobiDB-lite"/>
    </source>
</evidence>
<organism evidence="2">
    <name type="scientific">Brachypodium distachyon</name>
    <name type="common">Purple false brome</name>
    <name type="synonym">Trachynia distachya</name>
    <dbReference type="NCBI Taxonomy" id="15368"/>
    <lineage>
        <taxon>Eukaryota</taxon>
        <taxon>Viridiplantae</taxon>
        <taxon>Streptophyta</taxon>
        <taxon>Embryophyta</taxon>
        <taxon>Tracheophyta</taxon>
        <taxon>Spermatophyta</taxon>
        <taxon>Magnoliopsida</taxon>
        <taxon>Liliopsida</taxon>
        <taxon>Poales</taxon>
        <taxon>Poaceae</taxon>
        <taxon>BOP clade</taxon>
        <taxon>Pooideae</taxon>
        <taxon>Stipodae</taxon>
        <taxon>Brachypodieae</taxon>
        <taxon>Brachypodium</taxon>
    </lineage>
</organism>
<proteinExistence type="predicted"/>
<reference evidence="2 3" key="1">
    <citation type="journal article" date="2010" name="Nature">
        <title>Genome sequencing and analysis of the model grass Brachypodium distachyon.</title>
        <authorList>
            <consortium name="International Brachypodium Initiative"/>
        </authorList>
    </citation>
    <scope>NUCLEOTIDE SEQUENCE [LARGE SCALE GENOMIC DNA]</scope>
    <source>
        <strain evidence="2 3">Bd21</strain>
    </source>
</reference>
<protein>
    <submittedName>
        <fullName evidence="2 3">Uncharacterized protein</fullName>
    </submittedName>
</protein>
<dbReference type="PANTHER" id="PTHR36479">
    <property type="entry name" value="ULP_PROTEASE DOMAIN-CONTAINING PROTEIN"/>
    <property type="match status" value="1"/>
</dbReference>
<keyword evidence="4" id="KW-1185">Reference proteome</keyword>
<reference evidence="3" key="3">
    <citation type="submission" date="2018-08" db="UniProtKB">
        <authorList>
            <consortium name="EnsemblPlants"/>
        </authorList>
    </citation>
    <scope>IDENTIFICATION</scope>
    <source>
        <strain evidence="3">cv. Bd21</strain>
    </source>
</reference>
<dbReference type="InParanoid" id="I1HI70"/>
<feature type="compositionally biased region" description="Low complexity" evidence="1">
    <location>
        <begin position="279"/>
        <end position="289"/>
    </location>
</feature>
<dbReference type="HOGENOM" id="CLU_704678_0_0_1"/>
<gene>
    <name evidence="2" type="ORF">BRADI_2g21477v3</name>
</gene>
<dbReference type="EnsemblPlants" id="KQK05659">
    <property type="protein sequence ID" value="KQK05659"/>
    <property type="gene ID" value="BRADI_2g21477v3"/>
</dbReference>